<evidence type="ECO:0000259" key="2">
    <source>
        <dbReference type="Pfam" id="PF25164"/>
    </source>
</evidence>
<dbReference type="Pfam" id="PF25164">
    <property type="entry name" value="CoiA_N"/>
    <property type="match status" value="1"/>
</dbReference>
<dbReference type="Proteomes" id="UP000273326">
    <property type="component" value="Chromosome"/>
</dbReference>
<dbReference type="Pfam" id="PF06054">
    <property type="entry name" value="CoiA_nuc"/>
    <property type="match status" value="1"/>
</dbReference>
<evidence type="ECO:0008006" key="6">
    <source>
        <dbReference type="Google" id="ProtNLM"/>
    </source>
</evidence>
<sequence length="367" mass="43948">MFYAEMKDGSRVSAADYLVFCEKPEELYCPGCKHPVFCKKGTKKLTHFAHYSNSDCKQFSEGETAIHLLGKQRLFDWFQKQKITVQMEAWLPKLQQRPDLLIQLDDGRKIAIEYQCSPISNEKLVERTKGYLNNGYEVLWICGPDYFINQSLSQKQRLFLYSEGGASFSLLCFNSETDELLFYDDIYYNKRNQVHYNFSKKKLCQLSFKAFEEWYKGKSFRSKNRELEGTNFYLSYSKRMSLLHRKDYSHRLFLEQLYIRNHSLHELPNWLFYLPTKDLFYQTPAYIWKYYFTNWLFKKGVGEFIQISDFSEFIEHSKENPVIFYDTPFVKEKNRNQPLLIFIQELIKQGILKESGRNKWRVTKSSF</sequence>
<dbReference type="EMBL" id="CP034465">
    <property type="protein sequence ID" value="AZP05048.1"/>
    <property type="molecule type" value="Genomic_DNA"/>
</dbReference>
<dbReference type="OrthoDB" id="3784230at2"/>
<gene>
    <name evidence="4" type="ORF">EJN90_10595</name>
</gene>
<protein>
    <recommendedName>
        <fullName evidence="6">Competence protein CoiA</fullName>
    </recommendedName>
</protein>
<dbReference type="Pfam" id="PF25166">
    <property type="entry name" value="CoiA_C"/>
    <property type="match status" value="1"/>
</dbReference>
<dbReference type="InterPro" id="IPR021176">
    <property type="entry name" value="Competence-induced_CoiA"/>
</dbReference>
<feature type="domain" description="Competence protein CoiA nuclease-like" evidence="1">
    <location>
        <begin position="63"/>
        <end position="210"/>
    </location>
</feature>
<dbReference type="InterPro" id="IPR057252">
    <property type="entry name" value="CoiA_C"/>
</dbReference>
<dbReference type="PIRSF" id="PIRSF007487">
    <property type="entry name" value="Competence-induced_CoiA_bac"/>
    <property type="match status" value="1"/>
</dbReference>
<proteinExistence type="predicted"/>
<evidence type="ECO:0000259" key="3">
    <source>
        <dbReference type="Pfam" id="PF25166"/>
    </source>
</evidence>
<evidence type="ECO:0000259" key="1">
    <source>
        <dbReference type="Pfam" id="PF06054"/>
    </source>
</evidence>
<accession>A0A3Q9BLK3</accession>
<keyword evidence="5" id="KW-1185">Reference proteome</keyword>
<feature type="domain" description="Competence protein CoiA-like N-terminal" evidence="2">
    <location>
        <begin position="23"/>
        <end position="57"/>
    </location>
</feature>
<dbReference type="InterPro" id="IPR010330">
    <property type="entry name" value="CoiA_nuc"/>
</dbReference>
<evidence type="ECO:0000313" key="4">
    <source>
        <dbReference type="EMBL" id="AZP05048.1"/>
    </source>
</evidence>
<name>A0A3Q9BLK3_9LACT</name>
<dbReference type="RefSeq" id="WP_126111053.1">
    <property type="nucleotide sequence ID" value="NZ_CP034465.1"/>
</dbReference>
<organism evidence="4 5">
    <name type="scientific">Jeotgalibaca ciconiae</name>
    <dbReference type="NCBI Taxonomy" id="2496265"/>
    <lineage>
        <taxon>Bacteria</taxon>
        <taxon>Bacillati</taxon>
        <taxon>Bacillota</taxon>
        <taxon>Bacilli</taxon>
        <taxon>Lactobacillales</taxon>
        <taxon>Carnobacteriaceae</taxon>
        <taxon>Jeotgalibaca</taxon>
    </lineage>
</organism>
<dbReference type="KEGG" id="jeh:EJN90_10595"/>
<reference evidence="5" key="1">
    <citation type="submission" date="2018-12" db="EMBL/GenBank/DDBJ databases">
        <title>Complete genome sequencing of Jeotgalibaca sp. H21T32.</title>
        <authorList>
            <person name="Bae J.-W."/>
            <person name="Lee S.-Y."/>
        </authorList>
    </citation>
    <scope>NUCLEOTIDE SEQUENCE [LARGE SCALE GENOMIC DNA]</scope>
    <source>
        <strain evidence="5">H21T32</strain>
    </source>
</reference>
<evidence type="ECO:0000313" key="5">
    <source>
        <dbReference type="Proteomes" id="UP000273326"/>
    </source>
</evidence>
<dbReference type="InterPro" id="IPR057253">
    <property type="entry name" value="CoiA-like_N"/>
</dbReference>
<dbReference type="AlphaFoldDB" id="A0A3Q9BLK3"/>
<feature type="domain" description="Competence protein CoiA C-terminal" evidence="3">
    <location>
        <begin position="249"/>
        <end position="364"/>
    </location>
</feature>